<name>L9UHV2_HALBP</name>
<accession>L9UHV2</accession>
<evidence type="ECO:0000313" key="3">
    <source>
        <dbReference type="Proteomes" id="UP000011585"/>
    </source>
</evidence>
<sequence length="105" mass="11146">MALLRNLKPKEIGGLILALFGLLLLLLGSNSLLMQSTLVFLGLVGFASLLDLPFPRHHLLAPLSLGAVAFAIVSYLQVGLTVGGTAIAILGIAIAFMYGRRQEFL</sequence>
<keyword evidence="1" id="KW-1133">Transmembrane helix</keyword>
<gene>
    <name evidence="2" type="ORF">C499_18669</name>
</gene>
<dbReference type="AlphaFoldDB" id="L9UHV2"/>
<reference evidence="2 3" key="1">
    <citation type="journal article" date="2014" name="PLoS Genet.">
        <title>Phylogenetically driven sequencing of extremely halophilic archaea reveals strategies for static and dynamic osmo-response.</title>
        <authorList>
            <person name="Becker E.A."/>
            <person name="Seitzer P.M."/>
            <person name="Tritt A."/>
            <person name="Larsen D."/>
            <person name="Krusor M."/>
            <person name="Yao A.I."/>
            <person name="Wu D."/>
            <person name="Madern D."/>
            <person name="Eisen J.A."/>
            <person name="Darling A.E."/>
            <person name="Facciotti M.T."/>
        </authorList>
    </citation>
    <scope>NUCLEOTIDE SEQUENCE [LARGE SCALE GENOMIC DNA]</scope>
    <source>
        <strain evidence="2 3">DSM 11551</strain>
    </source>
</reference>
<evidence type="ECO:0000313" key="2">
    <source>
        <dbReference type="EMBL" id="ELY23803.1"/>
    </source>
</evidence>
<protein>
    <submittedName>
        <fullName evidence="2">Uncharacterized protein</fullName>
    </submittedName>
</protein>
<dbReference type="EMBL" id="AOHT01000051">
    <property type="protein sequence ID" value="ELY23803.1"/>
    <property type="molecule type" value="Genomic_DNA"/>
</dbReference>
<feature type="transmembrane region" description="Helical" evidence="1">
    <location>
        <begin position="12"/>
        <end position="28"/>
    </location>
</feature>
<proteinExistence type="predicted"/>
<feature type="transmembrane region" description="Helical" evidence="1">
    <location>
        <begin position="59"/>
        <end position="76"/>
    </location>
</feature>
<dbReference type="Proteomes" id="UP000011585">
    <property type="component" value="Unassembled WGS sequence"/>
</dbReference>
<evidence type="ECO:0000256" key="1">
    <source>
        <dbReference type="SAM" id="Phobius"/>
    </source>
</evidence>
<organism evidence="2 3">
    <name type="scientific">Halogeometricum borinquense (strain ATCC 700274 / DSM 11551 / JCM 10706 / KCTC 4070 / PR3)</name>
    <dbReference type="NCBI Taxonomy" id="469382"/>
    <lineage>
        <taxon>Archaea</taxon>
        <taxon>Methanobacteriati</taxon>
        <taxon>Methanobacteriota</taxon>
        <taxon>Stenosarchaea group</taxon>
        <taxon>Halobacteria</taxon>
        <taxon>Halobacteriales</taxon>
        <taxon>Haloferacaceae</taxon>
        <taxon>Halogeometricum</taxon>
    </lineage>
</organism>
<keyword evidence="1" id="KW-0812">Transmembrane</keyword>
<feature type="transmembrane region" description="Helical" evidence="1">
    <location>
        <begin position="82"/>
        <end position="99"/>
    </location>
</feature>
<comment type="caution">
    <text evidence="2">The sequence shown here is derived from an EMBL/GenBank/DDBJ whole genome shotgun (WGS) entry which is preliminary data.</text>
</comment>
<keyword evidence="1" id="KW-0472">Membrane</keyword>